<comment type="similarity">
    <text evidence="2">Belongs to the DoxX family.</text>
</comment>
<gene>
    <name evidence="8" type="ORF">SAMN05660991_03329</name>
</gene>
<keyword evidence="4 7" id="KW-0812">Transmembrane</keyword>
<evidence type="ECO:0000256" key="4">
    <source>
        <dbReference type="ARBA" id="ARBA00022692"/>
    </source>
</evidence>
<feature type="transmembrane region" description="Helical" evidence="7">
    <location>
        <begin position="138"/>
        <end position="158"/>
    </location>
</feature>
<feature type="transmembrane region" description="Helical" evidence="7">
    <location>
        <begin position="61"/>
        <end position="86"/>
    </location>
</feature>
<evidence type="ECO:0000256" key="6">
    <source>
        <dbReference type="ARBA" id="ARBA00023136"/>
    </source>
</evidence>
<dbReference type="InterPro" id="IPR032808">
    <property type="entry name" value="DoxX"/>
</dbReference>
<dbReference type="PANTHER" id="PTHR33452:SF1">
    <property type="entry name" value="INNER MEMBRANE PROTEIN YPHA-RELATED"/>
    <property type="match status" value="1"/>
</dbReference>
<dbReference type="AlphaFoldDB" id="A0A1H8V6M6"/>
<feature type="transmembrane region" description="Helical" evidence="7">
    <location>
        <begin position="98"/>
        <end position="118"/>
    </location>
</feature>
<name>A0A1H8V6M6_9ACTN</name>
<comment type="subcellular location">
    <subcellularLocation>
        <location evidence="1">Cell membrane</location>
        <topology evidence="1">Multi-pass membrane protein</topology>
    </subcellularLocation>
</comment>
<dbReference type="Pfam" id="PF07681">
    <property type="entry name" value="DoxX"/>
    <property type="match status" value="1"/>
</dbReference>
<keyword evidence="3" id="KW-1003">Cell membrane</keyword>
<dbReference type="RefSeq" id="WP_091945834.1">
    <property type="nucleotide sequence ID" value="NZ_FOEE01000010.1"/>
</dbReference>
<dbReference type="STRING" id="673521.SAMN05660991_03329"/>
<sequence length="175" mass="18255">MDSALDLGLFIVRLALGPMLILHGYNKVFGSGGLEGTTRWFAGLGLKPAWLHARIAPVNEIGAGLLLTLGLLTPLACAAFVGLMTVASLTDHRGKGYFVFKGGWEYTLLVGMVAVGLAAMGPGDWSLDHAFGWEPQGWGWALGAAVVGVVAAAGLLAVSYRPEKKDAEPVPASEP</sequence>
<evidence type="ECO:0000256" key="1">
    <source>
        <dbReference type="ARBA" id="ARBA00004651"/>
    </source>
</evidence>
<evidence type="ECO:0000256" key="3">
    <source>
        <dbReference type="ARBA" id="ARBA00022475"/>
    </source>
</evidence>
<protein>
    <submittedName>
        <fullName evidence="8">Putative oxidoreductase</fullName>
    </submittedName>
</protein>
<reference evidence="9" key="1">
    <citation type="submission" date="2016-10" db="EMBL/GenBank/DDBJ databases">
        <authorList>
            <person name="Varghese N."/>
            <person name="Submissions S."/>
        </authorList>
    </citation>
    <scope>NUCLEOTIDE SEQUENCE [LARGE SCALE GENOMIC DNA]</scope>
    <source>
        <strain evidence="9">DSM 45413</strain>
    </source>
</reference>
<evidence type="ECO:0000313" key="8">
    <source>
        <dbReference type="EMBL" id="SEP10874.1"/>
    </source>
</evidence>
<keyword evidence="9" id="KW-1185">Reference proteome</keyword>
<organism evidence="8 9">
    <name type="scientific">Trujillonella endophytica</name>
    <dbReference type="NCBI Taxonomy" id="673521"/>
    <lineage>
        <taxon>Bacteria</taxon>
        <taxon>Bacillati</taxon>
        <taxon>Actinomycetota</taxon>
        <taxon>Actinomycetes</taxon>
        <taxon>Geodermatophilales</taxon>
        <taxon>Geodermatophilaceae</taxon>
        <taxon>Trujillonella</taxon>
    </lineage>
</organism>
<dbReference type="InterPro" id="IPR051907">
    <property type="entry name" value="DoxX-like_oxidoreductase"/>
</dbReference>
<keyword evidence="6 7" id="KW-0472">Membrane</keyword>
<dbReference type="GO" id="GO:0005886">
    <property type="term" value="C:plasma membrane"/>
    <property type="evidence" value="ECO:0007669"/>
    <property type="project" value="UniProtKB-SubCell"/>
</dbReference>
<accession>A0A1H8V6M6</accession>
<dbReference type="PANTHER" id="PTHR33452">
    <property type="entry name" value="OXIDOREDUCTASE CATD-RELATED"/>
    <property type="match status" value="1"/>
</dbReference>
<dbReference type="OrthoDB" id="346004at2"/>
<proteinExistence type="inferred from homology"/>
<dbReference type="EMBL" id="FOEE01000010">
    <property type="protein sequence ID" value="SEP10874.1"/>
    <property type="molecule type" value="Genomic_DNA"/>
</dbReference>
<evidence type="ECO:0000256" key="5">
    <source>
        <dbReference type="ARBA" id="ARBA00022989"/>
    </source>
</evidence>
<evidence type="ECO:0000313" key="9">
    <source>
        <dbReference type="Proteomes" id="UP000198960"/>
    </source>
</evidence>
<feature type="transmembrane region" description="Helical" evidence="7">
    <location>
        <begin position="7"/>
        <end position="25"/>
    </location>
</feature>
<dbReference type="Proteomes" id="UP000198960">
    <property type="component" value="Unassembled WGS sequence"/>
</dbReference>
<evidence type="ECO:0000256" key="2">
    <source>
        <dbReference type="ARBA" id="ARBA00006679"/>
    </source>
</evidence>
<keyword evidence="5 7" id="KW-1133">Transmembrane helix</keyword>
<evidence type="ECO:0000256" key="7">
    <source>
        <dbReference type="SAM" id="Phobius"/>
    </source>
</evidence>